<comment type="caution">
    <text evidence="8">The sequence shown here is derived from an EMBL/GenBank/DDBJ whole genome shotgun (WGS) entry which is preliminary data.</text>
</comment>
<evidence type="ECO:0000313" key="8">
    <source>
        <dbReference type="EMBL" id="KAF7730590.1"/>
    </source>
</evidence>
<feature type="region of interest" description="Disordered" evidence="6">
    <location>
        <begin position="317"/>
        <end position="342"/>
    </location>
</feature>
<evidence type="ECO:0000256" key="5">
    <source>
        <dbReference type="HAMAP-Rule" id="MF_03045"/>
    </source>
</evidence>
<dbReference type="GO" id="GO:1990074">
    <property type="term" value="P:polyuridylation-dependent mRNA catabolic process"/>
    <property type="evidence" value="ECO:0007669"/>
    <property type="project" value="UniProtKB-UniRule"/>
</dbReference>
<keyword evidence="4 5" id="KW-0694">RNA-binding</keyword>
<dbReference type="Pfam" id="PF00773">
    <property type="entry name" value="RNB"/>
    <property type="match status" value="1"/>
</dbReference>
<evidence type="ECO:0000256" key="4">
    <source>
        <dbReference type="ARBA" id="ARBA00022884"/>
    </source>
</evidence>
<dbReference type="InterPro" id="IPR041505">
    <property type="entry name" value="Dis3_CSD2"/>
</dbReference>
<accession>A0A8H7BU67</accession>
<keyword evidence="5" id="KW-0464">Manganese</keyword>
<evidence type="ECO:0000256" key="2">
    <source>
        <dbReference type="ARBA" id="ARBA00022723"/>
    </source>
</evidence>
<gene>
    <name evidence="8" type="ORF">EC973_001972</name>
</gene>
<keyword evidence="9" id="KW-1185">Reference proteome</keyword>
<feature type="region of interest" description="Disordered" evidence="6">
    <location>
        <begin position="373"/>
        <end position="403"/>
    </location>
</feature>
<proteinExistence type="inferred from homology"/>
<dbReference type="SMART" id="SM00955">
    <property type="entry name" value="RNB"/>
    <property type="match status" value="1"/>
</dbReference>
<keyword evidence="5" id="KW-0378">Hydrolase</keyword>
<feature type="compositionally biased region" description="Polar residues" evidence="6">
    <location>
        <begin position="36"/>
        <end position="53"/>
    </location>
</feature>
<dbReference type="InterPro" id="IPR028591">
    <property type="entry name" value="DIS3L2"/>
</dbReference>
<dbReference type="InterPro" id="IPR022966">
    <property type="entry name" value="RNase_II/R_CS"/>
</dbReference>
<dbReference type="InterPro" id="IPR012340">
    <property type="entry name" value="NA-bd_OB-fold"/>
</dbReference>
<keyword evidence="5" id="KW-0269">Exonuclease</keyword>
<dbReference type="GO" id="GO:0000956">
    <property type="term" value="P:nuclear-transcribed mRNA catabolic process"/>
    <property type="evidence" value="ECO:0007669"/>
    <property type="project" value="UniProtKB-UniRule"/>
</dbReference>
<dbReference type="InterPro" id="IPR001900">
    <property type="entry name" value="RNase_II/R"/>
</dbReference>
<feature type="binding site" evidence="5">
    <location>
        <position position="532"/>
    </location>
    <ligand>
        <name>Mg(2+)</name>
        <dbReference type="ChEBI" id="CHEBI:18420"/>
    </ligand>
</feature>
<feature type="region of interest" description="Disordered" evidence="6">
    <location>
        <begin position="30"/>
        <end position="53"/>
    </location>
</feature>
<sequence length="1069" mass="121314">MDSWSASCSYQYGQTGNVDADRHRNSHFHNQKTEHYTTSTGDVQNFNGDKPQLSAQQIPASDYSNMTSQFQVKSIAPDENETDFKDSGSQWHAYRKDTRATSASRPQGPFNSSSVTIEDGPVYQGKFGPYTIKSVLVRHDNRSVDVSIDDIAIVRTMLPQPTWQSHTESPFMYPQYLVDRNSDHALQNHSIGTETQTELQKRPSIASSAFRDGLQPRKYVHPYDRNPGNRRELFEAYISPNEMQRQIDSRQLHQGTLRINRRKRFEAYVTCDDLESDIFIFDHFARNRALEGDVVAVKLLENVDKIWSMRNKRVKKLGNNTESADPGPETASGDEEDEEDLTKPKYCGQVVGILHRRNGLCFAGTISVDKPQRKKVEQKEVENTDASKNEGEESDTEWEEGDLPPTEIKRFDVRTVWFKPIDKRVPLIVIPIEDAPPDLLDKESSYKDKLLVAKFMRWSIFSLSPFGKIIKVLGNVGSIAAETKAIITDCSVRDEPFSSLALQGLPSLPWSIPQGEYLKRRNCATELIFTIDPATAKDLDDAVHIKPLKDGNFEVGVHIADVTYFVKENTLLDTEASERGTSTYLVDKVLPMLPGTLSEELCSLHPGVDRLAFSVIWQMDPFGKVLDTWMGRTIINSRAKLSYEDAQSVIDGSGLPISANVISQKDIIDIEKSIVELFRISSHMRKRRFDEGALSMNSVKLTFQLNEKGDVDSVKAYELKEANRLIEEFMICANVTVARKIAKHYHNSALLRRHEAPVTKKLREFYSITEELGYDFDITSAGGFQASLNAIKDGDAKEVLLQLAIKPMRRAKYFCTGSVDISKYEHYALNEPLYTHFTSPIRRYADVIVHRQLSAALRNQASPFTKRSTQNHAIRCNYAKDAAKNAQDAHIMLYLAHYLHQVEQNSGPELQSALILYVLDNAIDIYVPIYGLERRVYMDILPLESFEFDVVSKSIVVVWKSGIKANRETEENLFTLRETQQSSGKQQENMVAEVGKIRPAEELSDDDLEDEDSGIILPKLSSAAIESEEIDYQKRTQRFKTFSRLKVSIQVNIFHSPPLIYMYPVNPFC</sequence>
<feature type="compositionally biased region" description="Acidic residues" evidence="6">
    <location>
        <begin position="392"/>
        <end position="402"/>
    </location>
</feature>
<keyword evidence="1 5" id="KW-0963">Cytoplasm</keyword>
<dbReference type="GO" id="GO:0000175">
    <property type="term" value="F:3'-5'-RNA exonuclease activity"/>
    <property type="evidence" value="ECO:0007669"/>
    <property type="project" value="UniProtKB-UniRule"/>
</dbReference>
<dbReference type="EMBL" id="JABAYA010000015">
    <property type="protein sequence ID" value="KAF7730590.1"/>
    <property type="molecule type" value="Genomic_DNA"/>
</dbReference>
<dbReference type="GO" id="GO:0000932">
    <property type="term" value="C:P-body"/>
    <property type="evidence" value="ECO:0007669"/>
    <property type="project" value="UniProtKB-SubCell"/>
</dbReference>
<feature type="region of interest" description="Disordered" evidence="6">
    <location>
        <begin position="95"/>
        <end position="117"/>
    </location>
</feature>
<evidence type="ECO:0000256" key="6">
    <source>
        <dbReference type="SAM" id="MobiDB-lite"/>
    </source>
</evidence>
<dbReference type="InterPro" id="IPR050180">
    <property type="entry name" value="RNR_Ribonuclease"/>
</dbReference>
<evidence type="ECO:0000256" key="3">
    <source>
        <dbReference type="ARBA" id="ARBA00022842"/>
    </source>
</evidence>
<feature type="compositionally biased region" description="Polar residues" evidence="6">
    <location>
        <begin position="100"/>
        <end position="116"/>
    </location>
</feature>
<evidence type="ECO:0000313" key="9">
    <source>
        <dbReference type="Proteomes" id="UP000605846"/>
    </source>
</evidence>
<dbReference type="OrthoDB" id="372421at2759"/>
<evidence type="ECO:0000259" key="7">
    <source>
        <dbReference type="SMART" id="SM00955"/>
    </source>
</evidence>
<feature type="domain" description="RNB" evidence="7">
    <location>
        <begin position="520"/>
        <end position="859"/>
    </location>
</feature>
<dbReference type="Gene3D" id="2.40.50.690">
    <property type="match status" value="1"/>
</dbReference>
<dbReference type="HAMAP" id="MF_03045">
    <property type="entry name" value="DIS3L2"/>
    <property type="match status" value="1"/>
</dbReference>
<dbReference type="Gene3D" id="2.40.50.700">
    <property type="match status" value="1"/>
</dbReference>
<feature type="compositionally biased region" description="Basic and acidic residues" evidence="6">
    <location>
        <begin position="373"/>
        <end position="391"/>
    </location>
</feature>
<dbReference type="PROSITE" id="PS01175">
    <property type="entry name" value="RIBONUCLEASE_II"/>
    <property type="match status" value="1"/>
</dbReference>
<dbReference type="InterPro" id="IPR041093">
    <property type="entry name" value="Dis3l2-like_C"/>
</dbReference>
<dbReference type="PANTHER" id="PTHR23355:SF9">
    <property type="entry name" value="DIS3-LIKE EXONUCLEASE 2"/>
    <property type="match status" value="1"/>
</dbReference>
<dbReference type="Gene3D" id="2.40.50.140">
    <property type="entry name" value="Nucleic acid-binding proteins"/>
    <property type="match status" value="1"/>
</dbReference>
<comment type="similarity">
    <text evidence="5">Belongs to the RNR ribonuclease family. DIS3L2 subfamily.</text>
</comment>
<reference evidence="8" key="1">
    <citation type="submission" date="2020-01" db="EMBL/GenBank/DDBJ databases">
        <title>Genome Sequencing of Three Apophysomyces-Like Fungal Strains Confirms a Novel Fungal Genus in the Mucoromycota with divergent Burkholderia-like Endosymbiotic Bacteria.</title>
        <authorList>
            <person name="Stajich J.E."/>
            <person name="Macias A.M."/>
            <person name="Carter-House D."/>
            <person name="Lovett B."/>
            <person name="Kasson L.R."/>
            <person name="Berry K."/>
            <person name="Grigoriev I."/>
            <person name="Chang Y."/>
            <person name="Spatafora J."/>
            <person name="Kasson M.T."/>
        </authorList>
    </citation>
    <scope>NUCLEOTIDE SEQUENCE</scope>
    <source>
        <strain evidence="8">NRRL A-21654</strain>
    </source>
</reference>
<feature type="binding site" evidence="5">
    <location>
        <position position="541"/>
    </location>
    <ligand>
        <name>Mg(2+)</name>
        <dbReference type="ChEBI" id="CHEBI:18420"/>
    </ligand>
</feature>
<dbReference type="PANTHER" id="PTHR23355">
    <property type="entry name" value="RIBONUCLEASE"/>
    <property type="match status" value="1"/>
</dbReference>
<keyword evidence="5" id="KW-0540">Nuclease</keyword>
<dbReference type="FunFam" id="2.40.50.700:FF:000002">
    <property type="entry name" value="Cell wall biogenesis protein"/>
    <property type="match status" value="1"/>
</dbReference>
<dbReference type="Proteomes" id="UP000605846">
    <property type="component" value="Unassembled WGS sequence"/>
</dbReference>
<dbReference type="Pfam" id="PF17849">
    <property type="entry name" value="OB_Dis3"/>
    <property type="match status" value="1"/>
</dbReference>
<evidence type="ECO:0000256" key="1">
    <source>
        <dbReference type="ARBA" id="ARBA00022490"/>
    </source>
</evidence>
<keyword evidence="3 5" id="KW-0460">Magnesium</keyword>
<dbReference type="GO" id="GO:0003723">
    <property type="term" value="F:RNA binding"/>
    <property type="evidence" value="ECO:0007669"/>
    <property type="project" value="UniProtKB-KW"/>
</dbReference>
<dbReference type="GO" id="GO:0046872">
    <property type="term" value="F:metal ion binding"/>
    <property type="evidence" value="ECO:0007669"/>
    <property type="project" value="UniProtKB-KW"/>
</dbReference>
<dbReference type="SUPFAM" id="SSF50249">
    <property type="entry name" value="Nucleic acid-binding proteins"/>
    <property type="match status" value="2"/>
</dbReference>
<feature type="site" description="Important for catalytic activity" evidence="5">
    <location>
        <position position="540"/>
    </location>
</feature>
<dbReference type="EC" id="3.1.13.-" evidence="5"/>
<organism evidence="8 9">
    <name type="scientific">Apophysomyces ossiformis</name>
    <dbReference type="NCBI Taxonomy" id="679940"/>
    <lineage>
        <taxon>Eukaryota</taxon>
        <taxon>Fungi</taxon>
        <taxon>Fungi incertae sedis</taxon>
        <taxon>Mucoromycota</taxon>
        <taxon>Mucoromycotina</taxon>
        <taxon>Mucoromycetes</taxon>
        <taxon>Mucorales</taxon>
        <taxon>Mucorineae</taxon>
        <taxon>Mucoraceae</taxon>
        <taxon>Apophysomyces</taxon>
    </lineage>
</organism>
<keyword evidence="2 5" id="KW-0479">Metal-binding</keyword>
<protein>
    <recommendedName>
        <fullName evidence="5">DIS3-like exonuclease 2</fullName>
        <ecNumber evidence="5">3.1.13.-</ecNumber>
    </recommendedName>
</protein>
<name>A0A8H7BU67_9FUNG</name>
<dbReference type="Pfam" id="PF17877">
    <property type="entry name" value="Dis3l2_C_term"/>
    <property type="match status" value="1"/>
</dbReference>
<comment type="subcellular location">
    <subcellularLocation>
        <location evidence="5">Cytoplasm</location>
    </subcellularLocation>
    <subcellularLocation>
        <location evidence="5">Cytoplasm</location>
        <location evidence="5">P-body</location>
    </subcellularLocation>
</comment>
<dbReference type="AlphaFoldDB" id="A0A8H7BU67"/>
<comment type="function">
    <text evidence="5">3'-5'-exoribonuclease that specifically recognizes RNAs polyuridylated at their 3' end and mediates their degradation. Component of an exosome-independent RNA degradation pathway that mediates degradation of cytoplasmic mRNAs that have been deadenylated and subsequently uridylated at their 3'.</text>
</comment>
<comment type="cofactor">
    <cofactor evidence="5">
        <name>Mg(2+)</name>
        <dbReference type="ChEBI" id="CHEBI:18420"/>
    </cofactor>
    <cofactor evidence="5">
        <name>Mn(2+)</name>
        <dbReference type="ChEBI" id="CHEBI:29035"/>
    </cofactor>
</comment>